<dbReference type="FunFam" id="3.40.30.10:FF:000001">
    <property type="entry name" value="Thioredoxin"/>
    <property type="match status" value="1"/>
</dbReference>
<dbReference type="AlphaFoldDB" id="A0A0F5YKB8"/>
<dbReference type="InterPro" id="IPR017937">
    <property type="entry name" value="Thioredoxin_CS"/>
</dbReference>
<evidence type="ECO:0000256" key="7">
    <source>
        <dbReference type="PIRNR" id="PIRNR000077"/>
    </source>
</evidence>
<dbReference type="SUPFAM" id="SSF52833">
    <property type="entry name" value="Thioredoxin-like"/>
    <property type="match status" value="1"/>
</dbReference>
<keyword evidence="4 9" id="KW-1015">Disulfide bond</keyword>
<dbReference type="PANTHER" id="PTHR45663">
    <property type="entry name" value="GEO12009P1"/>
    <property type="match status" value="1"/>
</dbReference>
<keyword evidence="3" id="KW-0249">Electron transport</keyword>
<dbReference type="GO" id="GO:0015035">
    <property type="term" value="F:protein-disulfide reductase activity"/>
    <property type="evidence" value="ECO:0007669"/>
    <property type="project" value="UniProtKB-UniRule"/>
</dbReference>
<feature type="site" description="Contributes to redox potential value" evidence="8">
    <location>
        <position position="33"/>
    </location>
</feature>
<feature type="active site" description="Nucleophile" evidence="8">
    <location>
        <position position="35"/>
    </location>
</feature>
<evidence type="ECO:0000256" key="4">
    <source>
        <dbReference type="ARBA" id="ARBA00023157"/>
    </source>
</evidence>
<feature type="domain" description="Thioredoxin" evidence="10">
    <location>
        <begin position="1"/>
        <end position="107"/>
    </location>
</feature>
<keyword evidence="2" id="KW-0813">Transport</keyword>
<sequence length="107" mass="11816">MGTVTFIQDETELDLLLANESLLVVDFTASWCGPCKLVAPLMDQLAEEYGDQIKVFKLDLDSNKPVAKRFSIKSIPAILFFKDGELTETLIGVKPYEDFSSVVAGLL</sequence>
<feature type="site" description="Deprotonates C-terminal active site Cys" evidence="8">
    <location>
        <position position="26"/>
    </location>
</feature>
<keyword evidence="5 9" id="KW-0676">Redox-active center</keyword>
<evidence type="ECO:0000259" key="10">
    <source>
        <dbReference type="PROSITE" id="PS51352"/>
    </source>
</evidence>
<dbReference type="InterPro" id="IPR036249">
    <property type="entry name" value="Thioredoxin-like_sf"/>
</dbReference>
<reference evidence="11 12" key="1">
    <citation type="submission" date="2015-06" db="EMBL/GenBank/DDBJ databases">
        <title>Draft genome assembly of filamentous brackish cyanobacterium Limnoraphis robusta strain CS-951.</title>
        <authorList>
            <person name="Willis A."/>
            <person name="Parks M."/>
            <person name="Burford M.A."/>
        </authorList>
    </citation>
    <scope>NUCLEOTIDE SEQUENCE [LARGE SCALE GENOMIC DNA]</scope>
    <source>
        <strain evidence="11 12">CS-951</strain>
    </source>
</reference>
<dbReference type="PRINTS" id="PR00421">
    <property type="entry name" value="THIOREDOXIN"/>
</dbReference>
<dbReference type="InterPro" id="IPR005746">
    <property type="entry name" value="Thioredoxin"/>
</dbReference>
<evidence type="ECO:0000256" key="9">
    <source>
        <dbReference type="PIRSR" id="PIRSR000077-4"/>
    </source>
</evidence>
<dbReference type="PROSITE" id="PS00194">
    <property type="entry name" value="THIOREDOXIN_1"/>
    <property type="match status" value="1"/>
</dbReference>
<feature type="site" description="Contributes to redox potential value" evidence="8">
    <location>
        <position position="34"/>
    </location>
</feature>
<dbReference type="Proteomes" id="UP000033607">
    <property type="component" value="Unassembled WGS sequence"/>
</dbReference>
<evidence type="ECO:0000313" key="12">
    <source>
        <dbReference type="Proteomes" id="UP000033607"/>
    </source>
</evidence>
<accession>A0A0F5YKB8</accession>
<organism evidence="11 12">
    <name type="scientific">Limnoraphis robusta CS-951</name>
    <dbReference type="NCBI Taxonomy" id="1637645"/>
    <lineage>
        <taxon>Bacteria</taxon>
        <taxon>Bacillati</taxon>
        <taxon>Cyanobacteriota</taxon>
        <taxon>Cyanophyceae</taxon>
        <taxon>Oscillatoriophycideae</taxon>
        <taxon>Oscillatoriales</taxon>
        <taxon>Sirenicapillariaceae</taxon>
        <taxon>Limnoraphis</taxon>
    </lineage>
</organism>
<dbReference type="PANTHER" id="PTHR45663:SF11">
    <property type="entry name" value="GEO12009P1"/>
    <property type="match status" value="1"/>
</dbReference>
<dbReference type="EMBL" id="LATL02000181">
    <property type="protein sequence ID" value="KKD39336.1"/>
    <property type="molecule type" value="Genomic_DNA"/>
</dbReference>
<dbReference type="PIRSF" id="PIRSF000077">
    <property type="entry name" value="Thioredoxin"/>
    <property type="match status" value="1"/>
</dbReference>
<feature type="disulfide bond" description="Redox-active" evidence="9">
    <location>
        <begin position="32"/>
        <end position="35"/>
    </location>
</feature>
<comment type="similarity">
    <text evidence="1 7">Belongs to the thioredoxin family.</text>
</comment>
<proteinExistence type="inferred from homology"/>
<evidence type="ECO:0000256" key="8">
    <source>
        <dbReference type="PIRSR" id="PIRSR000077-1"/>
    </source>
</evidence>
<name>A0A0F5YKB8_9CYAN</name>
<dbReference type="PROSITE" id="PS51352">
    <property type="entry name" value="THIOREDOXIN_2"/>
    <property type="match status" value="1"/>
</dbReference>
<dbReference type="Gene3D" id="3.40.30.10">
    <property type="entry name" value="Glutaredoxin"/>
    <property type="match status" value="1"/>
</dbReference>
<dbReference type="NCBIfam" id="TIGR01068">
    <property type="entry name" value="thioredoxin"/>
    <property type="match status" value="1"/>
</dbReference>
<feature type="active site" description="Nucleophile" evidence="8">
    <location>
        <position position="32"/>
    </location>
</feature>
<dbReference type="OrthoDB" id="530955at2"/>
<evidence type="ECO:0000256" key="3">
    <source>
        <dbReference type="ARBA" id="ARBA00022982"/>
    </source>
</evidence>
<protein>
    <recommendedName>
        <fullName evidence="6 7">Thioredoxin</fullName>
    </recommendedName>
</protein>
<dbReference type="InterPro" id="IPR013766">
    <property type="entry name" value="Thioredoxin_domain"/>
</dbReference>
<evidence type="ECO:0000313" key="11">
    <source>
        <dbReference type="EMBL" id="KKD39336.1"/>
    </source>
</evidence>
<dbReference type="Pfam" id="PF00085">
    <property type="entry name" value="Thioredoxin"/>
    <property type="match status" value="1"/>
</dbReference>
<dbReference type="GO" id="GO:0005737">
    <property type="term" value="C:cytoplasm"/>
    <property type="evidence" value="ECO:0007669"/>
    <property type="project" value="TreeGrafter"/>
</dbReference>
<dbReference type="CDD" id="cd02947">
    <property type="entry name" value="TRX_family"/>
    <property type="match status" value="1"/>
</dbReference>
<comment type="caution">
    <text evidence="11">The sequence shown here is derived from an EMBL/GenBank/DDBJ whole genome shotgun (WGS) entry which is preliminary data.</text>
</comment>
<evidence type="ECO:0000256" key="2">
    <source>
        <dbReference type="ARBA" id="ARBA00022448"/>
    </source>
</evidence>
<evidence type="ECO:0000256" key="1">
    <source>
        <dbReference type="ARBA" id="ARBA00008987"/>
    </source>
</evidence>
<dbReference type="PATRIC" id="fig|1637645.4.peg.3624"/>
<evidence type="ECO:0000256" key="5">
    <source>
        <dbReference type="ARBA" id="ARBA00023284"/>
    </source>
</evidence>
<evidence type="ECO:0000256" key="6">
    <source>
        <dbReference type="NCBIfam" id="TIGR01068"/>
    </source>
</evidence>
<gene>
    <name evidence="11" type="ORF">WN50_04145</name>
</gene>